<feature type="compositionally biased region" description="Pro residues" evidence="3">
    <location>
        <begin position="441"/>
        <end position="452"/>
    </location>
</feature>
<accession>A0A6A5E3S8</accession>
<comment type="caution">
    <text evidence="5">The sequence shown here is derived from an EMBL/GenBank/DDBJ whole genome shotgun (WGS) entry which is preliminary data.</text>
</comment>
<feature type="compositionally biased region" description="Polar residues" evidence="3">
    <location>
        <begin position="528"/>
        <end position="558"/>
    </location>
</feature>
<keyword evidence="6" id="KW-1185">Reference proteome</keyword>
<feature type="coiled-coil region" evidence="2">
    <location>
        <begin position="1286"/>
        <end position="1313"/>
    </location>
</feature>
<evidence type="ECO:0000313" key="5">
    <source>
        <dbReference type="EMBL" id="KAF1372759.1"/>
    </source>
</evidence>
<evidence type="ECO:0000259" key="4">
    <source>
        <dbReference type="SMART" id="SM01257"/>
    </source>
</evidence>
<feature type="compositionally biased region" description="Low complexity" evidence="3">
    <location>
        <begin position="258"/>
        <end position="271"/>
    </location>
</feature>
<feature type="region of interest" description="Disordered" evidence="3">
    <location>
        <begin position="243"/>
        <end position="275"/>
    </location>
</feature>
<dbReference type="GO" id="GO:0005102">
    <property type="term" value="F:signaling receptor binding"/>
    <property type="evidence" value="ECO:0007669"/>
    <property type="project" value="InterPro"/>
</dbReference>
<feature type="region of interest" description="Disordered" evidence="3">
    <location>
        <begin position="992"/>
        <end position="1082"/>
    </location>
</feature>
<dbReference type="EMBL" id="VHII01000022">
    <property type="protein sequence ID" value="KAF1372759.1"/>
    <property type="molecule type" value="Genomic_DNA"/>
</dbReference>
<dbReference type="InterPro" id="IPR029326">
    <property type="entry name" value="SSFA2_C"/>
</dbReference>
<feature type="region of interest" description="Disordered" evidence="3">
    <location>
        <begin position="894"/>
        <end position="942"/>
    </location>
</feature>
<organism evidence="5 6">
    <name type="scientific">Perca fluviatilis</name>
    <name type="common">European perch</name>
    <dbReference type="NCBI Taxonomy" id="8168"/>
    <lineage>
        <taxon>Eukaryota</taxon>
        <taxon>Metazoa</taxon>
        <taxon>Chordata</taxon>
        <taxon>Craniata</taxon>
        <taxon>Vertebrata</taxon>
        <taxon>Euteleostomi</taxon>
        <taxon>Actinopterygii</taxon>
        <taxon>Neopterygii</taxon>
        <taxon>Teleostei</taxon>
        <taxon>Neoteleostei</taxon>
        <taxon>Acanthomorphata</taxon>
        <taxon>Eupercaria</taxon>
        <taxon>Perciformes</taxon>
        <taxon>Percoidei</taxon>
        <taxon>Percidae</taxon>
        <taxon>Percinae</taxon>
        <taxon>Perca</taxon>
    </lineage>
</organism>
<keyword evidence="1 2" id="KW-0175">Coiled coil</keyword>
<protein>
    <recommendedName>
        <fullName evidence="4">ITPR-interacting domain-containing protein</fullName>
    </recommendedName>
</protein>
<feature type="compositionally biased region" description="Polar residues" evidence="3">
    <location>
        <begin position="244"/>
        <end position="257"/>
    </location>
</feature>
<feature type="compositionally biased region" description="Polar residues" evidence="3">
    <location>
        <begin position="1041"/>
        <end position="1054"/>
    </location>
</feature>
<dbReference type="Pfam" id="PF14722">
    <property type="entry name" value="KRAP_IP3R_bind"/>
    <property type="match status" value="1"/>
</dbReference>
<dbReference type="PANTHER" id="PTHR17469:SF14">
    <property type="entry name" value="PROTEIN ITPRID1"/>
    <property type="match status" value="1"/>
</dbReference>
<evidence type="ECO:0000256" key="1">
    <source>
        <dbReference type="ARBA" id="ARBA00023054"/>
    </source>
</evidence>
<dbReference type="InterPro" id="IPR029325">
    <property type="entry name" value="ITPR-bd"/>
</dbReference>
<evidence type="ECO:0000313" key="6">
    <source>
        <dbReference type="Proteomes" id="UP000465112"/>
    </source>
</evidence>
<feature type="compositionally biased region" description="Low complexity" evidence="3">
    <location>
        <begin position="1018"/>
        <end position="1040"/>
    </location>
</feature>
<dbReference type="PANTHER" id="PTHR17469">
    <property type="entry name" value="SPERM SPECIFIC ANTIGEN 2-RELATED"/>
    <property type="match status" value="1"/>
</dbReference>
<feature type="compositionally biased region" description="Basic and acidic residues" evidence="3">
    <location>
        <begin position="565"/>
        <end position="576"/>
    </location>
</feature>
<feature type="domain" description="ITPR-interacting" evidence="4">
    <location>
        <begin position="101"/>
        <end position="246"/>
    </location>
</feature>
<gene>
    <name evidence="5" type="ORF">PFLUV_G00251950</name>
</gene>
<reference evidence="5 6" key="1">
    <citation type="submission" date="2019-06" db="EMBL/GenBank/DDBJ databases">
        <title>A chromosome-scale genome assembly of the European perch, Perca fluviatilis.</title>
        <authorList>
            <person name="Roques C."/>
            <person name="Zahm M."/>
            <person name="Cabau C."/>
            <person name="Klopp C."/>
            <person name="Bouchez O."/>
            <person name="Donnadieu C."/>
            <person name="Kuhl H."/>
            <person name="Gislard M."/>
            <person name="Guendouz S."/>
            <person name="Journot L."/>
            <person name="Haffray P."/>
            <person name="Bestin A."/>
            <person name="Morvezen R."/>
            <person name="Feron R."/>
            <person name="Wen M."/>
            <person name="Jouanno E."/>
            <person name="Herpin A."/>
            <person name="Schartl M."/>
            <person name="Postlethwait J."/>
            <person name="Schaerlinger B."/>
            <person name="Chardard D."/>
            <person name="Lecocq T."/>
            <person name="Poncet C."/>
            <person name="Jaffrelo L."/>
            <person name="Lampietro C."/>
            <person name="Guiguen Y."/>
        </authorList>
    </citation>
    <scope>NUCLEOTIDE SEQUENCE [LARGE SCALE GENOMIC DNA]</scope>
    <source>
        <tissue evidence="5">Blood</tissue>
    </source>
</reference>
<sequence length="1412" mass="152758">MASKGALAKRSNLVASKVHWSPMDLPEFITAQDQDAHGNSSQDSVRKWLTTTVTEEDAKHEPLREAAEPLRRNASVDDDLALGVEGVRTVQEFLRWRRSSPALSRWNSFSTAASAHSGPLSVMDVLNLWNDDPEEVLLDLGFGCDEPDLSGRIPARFINHQSQAKGINLQVFLEAQKSRLDLENPDVSNRFRQLEVLQQVTTAFSSLMGSSSSSPLTAPLGKALTPEARERRRRMGMLLRRASKNSLSQIRNPKTQDLTTPATTSSPCATLEPLQPPLSLGDKKVLLKRVKPGLSETVCLSPLAEELGAVPDPQPQPNMAPLIVQEGALRHWPMTEAHPLTANTFSLRRKSPGQARESFEMEEIHSFDESSVTGSYTGGAENLARCVIRTNSCQSDSSGFLEEPFIPSLSQQASPGPDLIKALSGLSGGSTDSQSSERPGSPSPSPLTPPPSSLTSSGVDKSFLSPPSPSAEPSLIFSPSPSPVSLCPPKSDLQRSPGTETAPDQDQSPPASPPALVCEYLSPRSPSPGLQNKTHSQSTTLPSPAAFTSLSSTSSPMQPASLIRGSEEIKTEDKDTPCPHLSTLFYESEGPACSTCSSVPHAASTPSPIPNLDCLFSASIAMPSTQPDSSGSPVNTQSEWTDVTLHGNSLSASCGVSSLLPSSPPGFHCPSYIASPPLVESLSQSPENRQKDSLFPDSDGIGLSDPPTNTQKKGKEIPSTVSLQLDKDNPSALSSLILDSSEFGTSCPTLPCRSPNPSISVCQSAMSSLSHDSDGLIDAAVGRISDLTEQSISQQDRPCSHDDTDDDNTDPAPASPVQDVINFKMKHLSLDLEDTHQRNGKGEVERHTDTVQTQEAVVYITDTDSYAGLSEGSRLVSKEVCNQTEIDPQVLPCSLHDELSTGTQPEECQREMNDSESESLRSSSVLPEDVPESHSRTEVEPKDLIRIESLDQVFQTSVDGSESEYGDIDAFFQQLDTEGRVYWAEPIQISNPSSFETSDGSPGNSLLPSGPAVQDSFSSTGRARSLSLSSSTTMDTDQTSRNATASSDTPSSFTLAPFPSPAATPERKPSSRSVSVQMSSSLSSHIVHRKDVPFMTDSKRTLFTSVLPLDTSTPFRAVQSWTDLQIQRNTLTNKLSHGALYTAPKEVTVSTGASEVTPALNFSSSPYFPLLSHDCVPWMERNDSTMSVSVDKGLWPDEEEEDGIGNEDEEMFWQGNHTAAVACCCSCDHQCTQNTLGYTPYSLDELEEMMLCVQQFRSVLSNMEEKLSEDQAAVYSVLSEQDRESVREIEELRRAVKQEAGELEMQLNELAHHYDDSLKMKMHRLLDEQSLLCSQLRVFLPETVPTTSSPAPHRTVATQCCLLPGISPADVQSDRQAGHDGLPPEIEGVFASFFEHRLVGIKGVRVLHGDCI</sequence>
<feature type="region of interest" description="Disordered" evidence="3">
    <location>
        <begin position="681"/>
        <end position="716"/>
    </location>
</feature>
<name>A0A6A5E3S8_PERFL</name>
<dbReference type="Proteomes" id="UP000465112">
    <property type="component" value="Chromosome 22"/>
</dbReference>
<evidence type="ECO:0000256" key="3">
    <source>
        <dbReference type="SAM" id="MobiDB-lite"/>
    </source>
</evidence>
<evidence type="ECO:0000256" key="2">
    <source>
        <dbReference type="SAM" id="Coils"/>
    </source>
</evidence>
<feature type="compositionally biased region" description="Low complexity" evidence="3">
    <location>
        <begin position="1071"/>
        <end position="1082"/>
    </location>
</feature>
<feature type="compositionally biased region" description="Polar residues" evidence="3">
    <location>
        <begin position="992"/>
        <end position="1007"/>
    </location>
</feature>
<proteinExistence type="predicted"/>
<dbReference type="SMART" id="SM01257">
    <property type="entry name" value="KRAP_IP3R_bind"/>
    <property type="match status" value="1"/>
</dbReference>
<feature type="region of interest" description="Disordered" evidence="3">
    <location>
        <begin position="407"/>
        <end position="576"/>
    </location>
</feature>
<dbReference type="Pfam" id="PF14723">
    <property type="entry name" value="SSFA2_C"/>
    <property type="match status" value="1"/>
</dbReference>
<dbReference type="InterPro" id="IPR043444">
    <property type="entry name" value="TESPA1-like"/>
</dbReference>
<feature type="region of interest" description="Disordered" evidence="3">
    <location>
        <begin position="789"/>
        <end position="816"/>
    </location>
</feature>
<feature type="compositionally biased region" description="Basic and acidic residues" evidence="3">
    <location>
        <begin position="931"/>
        <end position="942"/>
    </location>
</feature>